<dbReference type="PANTHER" id="PTHR35400:SF3">
    <property type="entry name" value="SLL1072 PROTEIN"/>
    <property type="match status" value="1"/>
</dbReference>
<keyword evidence="2" id="KW-0614">Plasmid</keyword>
<evidence type="ECO:0000313" key="2">
    <source>
        <dbReference type="EMBL" id="AVZ77988.1"/>
    </source>
</evidence>
<keyword evidence="3" id="KW-1185">Reference proteome</keyword>
<keyword evidence="2" id="KW-0255">Endonuclease</keyword>
<feature type="domain" description="Putative restriction endonuclease" evidence="1">
    <location>
        <begin position="15"/>
        <end position="179"/>
    </location>
</feature>
<dbReference type="OrthoDB" id="5524117at2"/>
<gene>
    <name evidence="2" type="ORF">SLUN_38840</name>
</gene>
<sequence length="187" mass="19843">MSVAYSHAGPWTLDAVLALPEDTSQRVELVGGQLMMSPAPGLPHQRASHRLHNLLEQAAEAAGADVEVFEGINVIVPDGLLIPDLAIIDAAAAEESGVAVSAHDVLAVVEIASPSTRVTDRKLKPSLYAAAGIEHYWRIELEPAPRLLIGRLQGGAYADQPPLLAGAVARIEEPFPIEFDPGTLARR</sequence>
<reference evidence="2 3" key="1">
    <citation type="submission" date="2018-01" db="EMBL/GenBank/DDBJ databases">
        <title>Complete genome sequence of Streptomyces lunaelactis MM109T, a Ferroverdin A producer isolated from cave moonmilk deposits.</title>
        <authorList>
            <person name="Naome A."/>
            <person name="Martinet L."/>
            <person name="Maciejewska M."/>
            <person name="Anderssen S."/>
            <person name="Adam D."/>
            <person name="Tenconi E."/>
            <person name="Deflandre B."/>
            <person name="Arguelles-Arias A."/>
            <person name="Calusinska M."/>
            <person name="Copieters W."/>
            <person name="Karim L."/>
            <person name="Hanikenne M."/>
            <person name="Baurain D."/>
            <person name="van Wezel G."/>
            <person name="Smargiasso N."/>
            <person name="de Pauw E."/>
            <person name="Delfosse P."/>
            <person name="Rigali S."/>
        </authorList>
    </citation>
    <scope>NUCLEOTIDE SEQUENCE [LARGE SCALE GENOMIC DNA]</scope>
    <source>
        <strain evidence="2 3">MM109</strain>
        <plasmid evidence="3">Plasmid pslun2</plasmid>
    </source>
</reference>
<protein>
    <submittedName>
        <fullName evidence="2">Uma2 family endonuclease</fullName>
    </submittedName>
</protein>
<evidence type="ECO:0000259" key="1">
    <source>
        <dbReference type="Pfam" id="PF05685"/>
    </source>
</evidence>
<dbReference type="GO" id="GO:0004519">
    <property type="term" value="F:endonuclease activity"/>
    <property type="evidence" value="ECO:0007669"/>
    <property type="project" value="UniProtKB-KW"/>
</dbReference>
<accession>A0A2R4TFS7</accession>
<proteinExistence type="predicted"/>
<dbReference type="GeneID" id="55661191"/>
<keyword evidence="2" id="KW-0540">Nuclease</keyword>
<dbReference type="RefSeq" id="WP_108155277.1">
    <property type="nucleotide sequence ID" value="NZ_CP026306.1"/>
</dbReference>
<dbReference type="Proteomes" id="UP000244201">
    <property type="component" value="Plasmid pSLUN2"/>
</dbReference>
<geneLocation type="plasmid" evidence="3">
    <name>pslun2</name>
</geneLocation>
<name>A0A2R4TFS7_9ACTN</name>
<evidence type="ECO:0000313" key="3">
    <source>
        <dbReference type="Proteomes" id="UP000244201"/>
    </source>
</evidence>
<dbReference type="InterPro" id="IPR011335">
    <property type="entry name" value="Restrct_endonuc-II-like"/>
</dbReference>
<dbReference type="EMBL" id="CP026306">
    <property type="protein sequence ID" value="AVZ77988.1"/>
    <property type="molecule type" value="Genomic_DNA"/>
</dbReference>
<dbReference type="KEGG" id="slk:SLUN_38840"/>
<dbReference type="CDD" id="cd06260">
    <property type="entry name" value="DUF820-like"/>
    <property type="match status" value="1"/>
</dbReference>
<dbReference type="Gene3D" id="3.90.1570.10">
    <property type="entry name" value="tt1808, chain A"/>
    <property type="match status" value="1"/>
</dbReference>
<dbReference type="InterPro" id="IPR008538">
    <property type="entry name" value="Uma2"/>
</dbReference>
<dbReference type="InterPro" id="IPR012296">
    <property type="entry name" value="Nuclease_put_TT1808"/>
</dbReference>
<dbReference type="PANTHER" id="PTHR35400">
    <property type="entry name" value="SLR1083 PROTEIN"/>
    <property type="match status" value="1"/>
</dbReference>
<dbReference type="AlphaFoldDB" id="A0A2R4TFS7"/>
<dbReference type="SUPFAM" id="SSF52980">
    <property type="entry name" value="Restriction endonuclease-like"/>
    <property type="match status" value="1"/>
</dbReference>
<dbReference type="Pfam" id="PF05685">
    <property type="entry name" value="Uma2"/>
    <property type="match status" value="1"/>
</dbReference>
<keyword evidence="2" id="KW-0378">Hydrolase</keyword>
<organism evidence="2 3">
    <name type="scientific">Streptomyces lunaelactis</name>
    <dbReference type="NCBI Taxonomy" id="1535768"/>
    <lineage>
        <taxon>Bacteria</taxon>
        <taxon>Bacillati</taxon>
        <taxon>Actinomycetota</taxon>
        <taxon>Actinomycetes</taxon>
        <taxon>Kitasatosporales</taxon>
        <taxon>Streptomycetaceae</taxon>
        <taxon>Streptomyces</taxon>
    </lineage>
</organism>